<gene>
    <name evidence="1" type="ORF">NCTC10283_02218</name>
</gene>
<evidence type="ECO:0000313" key="2">
    <source>
        <dbReference type="Proteomes" id="UP000254209"/>
    </source>
</evidence>
<organism evidence="1 2">
    <name type="scientific">Alysiella crassa</name>
    <dbReference type="NCBI Taxonomy" id="153491"/>
    <lineage>
        <taxon>Bacteria</taxon>
        <taxon>Pseudomonadati</taxon>
        <taxon>Pseudomonadota</taxon>
        <taxon>Betaproteobacteria</taxon>
        <taxon>Neisseriales</taxon>
        <taxon>Neisseriaceae</taxon>
        <taxon>Alysiella</taxon>
    </lineage>
</organism>
<name>A0A376BV16_9NEIS</name>
<proteinExistence type="predicted"/>
<dbReference type="EMBL" id="UFSO01000003">
    <property type="protein sequence ID" value="SSY80658.1"/>
    <property type="molecule type" value="Genomic_DNA"/>
</dbReference>
<dbReference type="AlphaFoldDB" id="A0A376BV16"/>
<sequence length="175" mass="20175">MLQNQDFYPLAVQQIVVEFGLPSLFLVGEPYQVLTTFSDYRKAVKALQAALNHQDFEWAMLNENSQKCLKNEVYPEAYPFLEECVDDEGDDLNEVDLKDKCALIIQAIDSRASSLRFVIGFDELNQFSSRKRKLRLSHSDEDKDLAKILIGQYPKPNQQQLPPYFIGDNSFILFD</sequence>
<dbReference type="STRING" id="1120980.GCA_000745955_00568"/>
<keyword evidence="2" id="KW-1185">Reference proteome</keyword>
<reference evidence="1 2" key="1">
    <citation type="submission" date="2018-06" db="EMBL/GenBank/DDBJ databases">
        <authorList>
            <consortium name="Pathogen Informatics"/>
            <person name="Doyle S."/>
        </authorList>
    </citation>
    <scope>NUCLEOTIDE SEQUENCE [LARGE SCALE GENOMIC DNA]</scope>
    <source>
        <strain evidence="1 2">NCTC10283</strain>
    </source>
</reference>
<protein>
    <submittedName>
        <fullName evidence="1">Uncharacterized protein</fullName>
    </submittedName>
</protein>
<accession>A0A376BV16</accession>
<dbReference type="RefSeq" id="WP_034291465.1">
    <property type="nucleotide sequence ID" value="NZ_CP091519.2"/>
</dbReference>
<evidence type="ECO:0000313" key="1">
    <source>
        <dbReference type="EMBL" id="SSY80658.1"/>
    </source>
</evidence>
<dbReference type="Proteomes" id="UP000254209">
    <property type="component" value="Unassembled WGS sequence"/>
</dbReference>